<evidence type="ECO:0000256" key="1">
    <source>
        <dbReference type="ARBA" id="ARBA00001933"/>
    </source>
</evidence>
<dbReference type="GO" id="GO:0009089">
    <property type="term" value="P:lysine biosynthetic process via diaminopimelate"/>
    <property type="evidence" value="ECO:0007669"/>
    <property type="project" value="TreeGrafter"/>
</dbReference>
<dbReference type="GO" id="GO:0008836">
    <property type="term" value="F:diaminopimelate decarboxylase activity"/>
    <property type="evidence" value="ECO:0007669"/>
    <property type="project" value="TreeGrafter"/>
</dbReference>
<dbReference type="PANTHER" id="PTHR43727">
    <property type="entry name" value="DIAMINOPIMELATE DECARBOXYLASE"/>
    <property type="match status" value="1"/>
</dbReference>
<keyword evidence="5" id="KW-1185">Reference proteome</keyword>
<dbReference type="PANTHER" id="PTHR43727:SF2">
    <property type="entry name" value="GROUP IV DECARBOXYLASE"/>
    <property type="match status" value="1"/>
</dbReference>
<proteinExistence type="predicted"/>
<reference evidence="4 5" key="2">
    <citation type="submission" date="2020-07" db="EMBL/GenBank/DDBJ databases">
        <title>Genome assembly of wild tea tree DASZ reveals pedigree and selection history of tea varieties.</title>
        <authorList>
            <person name="Zhang W."/>
        </authorList>
    </citation>
    <scope>NUCLEOTIDE SEQUENCE [LARGE SCALE GENOMIC DNA]</scope>
    <source>
        <strain evidence="5">cv. G240</strain>
        <tissue evidence="4">Leaf</tissue>
    </source>
</reference>
<dbReference type="SUPFAM" id="SSF51419">
    <property type="entry name" value="PLP-binding barrel"/>
    <property type="match status" value="1"/>
</dbReference>
<name>A0A7J7GR53_CAMSI</name>
<dbReference type="InterPro" id="IPR029066">
    <property type="entry name" value="PLP-binding_barrel"/>
</dbReference>
<feature type="domain" description="Orn/DAP/Arg decarboxylase 2 N-terminal" evidence="3">
    <location>
        <begin position="61"/>
        <end position="125"/>
    </location>
</feature>
<evidence type="ECO:0000313" key="4">
    <source>
        <dbReference type="EMBL" id="KAF5943160.1"/>
    </source>
</evidence>
<dbReference type="EMBL" id="JACBKZ010000009">
    <property type="protein sequence ID" value="KAF5943160.1"/>
    <property type="molecule type" value="Genomic_DNA"/>
</dbReference>
<dbReference type="Pfam" id="PF02784">
    <property type="entry name" value="Orn_Arg_deC_N"/>
    <property type="match status" value="1"/>
</dbReference>
<accession>A0A7J7GR53</accession>
<sequence length="126" mass="14173">ILLQSLDFPKSLKHHSNPSQNSFFLTTFKPSSRTNSKLRAVLSENSLFKHCFTKSEDGKPQITRSFQACRDAFEGLDPIIGYVIKANNNLKIMEHLRKLGCRAVLVSGNELRLALHAGFDPTRCVN</sequence>
<gene>
    <name evidence="4" type="ORF">HYC85_020802</name>
</gene>
<dbReference type="Gene3D" id="3.20.20.10">
    <property type="entry name" value="Alanine racemase"/>
    <property type="match status" value="1"/>
</dbReference>
<dbReference type="AlphaFoldDB" id="A0A7J7GR53"/>
<reference evidence="5" key="1">
    <citation type="journal article" date="2020" name="Nat. Commun.">
        <title>Genome assembly of wild tea tree DASZ reveals pedigree and selection history of tea varieties.</title>
        <authorList>
            <person name="Zhang W."/>
            <person name="Zhang Y."/>
            <person name="Qiu H."/>
            <person name="Guo Y."/>
            <person name="Wan H."/>
            <person name="Zhang X."/>
            <person name="Scossa F."/>
            <person name="Alseekh S."/>
            <person name="Zhang Q."/>
            <person name="Wang P."/>
            <person name="Xu L."/>
            <person name="Schmidt M.H."/>
            <person name="Jia X."/>
            <person name="Li D."/>
            <person name="Zhu A."/>
            <person name="Guo F."/>
            <person name="Chen W."/>
            <person name="Ni D."/>
            <person name="Usadel B."/>
            <person name="Fernie A.R."/>
            <person name="Wen W."/>
        </authorList>
    </citation>
    <scope>NUCLEOTIDE SEQUENCE [LARGE SCALE GENOMIC DNA]</scope>
    <source>
        <strain evidence="5">cv. G240</strain>
    </source>
</reference>
<organism evidence="4 5">
    <name type="scientific">Camellia sinensis</name>
    <name type="common">Tea plant</name>
    <name type="synonym">Thea sinensis</name>
    <dbReference type="NCBI Taxonomy" id="4442"/>
    <lineage>
        <taxon>Eukaryota</taxon>
        <taxon>Viridiplantae</taxon>
        <taxon>Streptophyta</taxon>
        <taxon>Embryophyta</taxon>
        <taxon>Tracheophyta</taxon>
        <taxon>Spermatophyta</taxon>
        <taxon>Magnoliopsida</taxon>
        <taxon>eudicotyledons</taxon>
        <taxon>Gunneridae</taxon>
        <taxon>Pentapetalae</taxon>
        <taxon>asterids</taxon>
        <taxon>Ericales</taxon>
        <taxon>Theaceae</taxon>
        <taxon>Camellia</taxon>
    </lineage>
</organism>
<dbReference type="InterPro" id="IPR022644">
    <property type="entry name" value="De-COase2_N"/>
</dbReference>
<evidence type="ECO:0000259" key="3">
    <source>
        <dbReference type="Pfam" id="PF02784"/>
    </source>
</evidence>
<comment type="caution">
    <text evidence="4">The sequence shown here is derived from an EMBL/GenBank/DDBJ whole genome shotgun (WGS) entry which is preliminary data.</text>
</comment>
<evidence type="ECO:0000313" key="5">
    <source>
        <dbReference type="Proteomes" id="UP000593564"/>
    </source>
</evidence>
<comment type="cofactor">
    <cofactor evidence="1">
        <name>pyridoxal 5'-phosphate</name>
        <dbReference type="ChEBI" id="CHEBI:597326"/>
    </cofactor>
</comment>
<protein>
    <recommendedName>
        <fullName evidence="3">Orn/DAP/Arg decarboxylase 2 N-terminal domain-containing protein</fullName>
    </recommendedName>
</protein>
<keyword evidence="2" id="KW-0663">Pyridoxal phosphate</keyword>
<feature type="non-terminal residue" evidence="4">
    <location>
        <position position="1"/>
    </location>
</feature>
<dbReference type="GO" id="GO:0009507">
    <property type="term" value="C:chloroplast"/>
    <property type="evidence" value="ECO:0007669"/>
    <property type="project" value="TreeGrafter"/>
</dbReference>
<dbReference type="Proteomes" id="UP000593564">
    <property type="component" value="Unassembled WGS sequence"/>
</dbReference>
<evidence type="ECO:0000256" key="2">
    <source>
        <dbReference type="ARBA" id="ARBA00022898"/>
    </source>
</evidence>